<evidence type="ECO:0000313" key="8">
    <source>
        <dbReference type="Proteomes" id="UP001501736"/>
    </source>
</evidence>
<accession>A0ABP6R682</accession>
<reference evidence="8" key="1">
    <citation type="journal article" date="2019" name="Int. J. Syst. Evol. Microbiol.">
        <title>The Global Catalogue of Microorganisms (GCM) 10K type strain sequencing project: providing services to taxonomists for standard genome sequencing and annotation.</title>
        <authorList>
            <consortium name="The Broad Institute Genomics Platform"/>
            <consortium name="The Broad Institute Genome Sequencing Center for Infectious Disease"/>
            <person name="Wu L."/>
            <person name="Ma J."/>
        </authorList>
    </citation>
    <scope>NUCLEOTIDE SEQUENCE [LARGE SCALE GENOMIC DNA]</scope>
    <source>
        <strain evidence="8">JCM 11483</strain>
    </source>
</reference>
<comment type="caution">
    <text evidence="7">The sequence shown here is derived from an EMBL/GenBank/DDBJ whole genome shotgun (WGS) entry which is preliminary data.</text>
</comment>
<evidence type="ECO:0000259" key="6">
    <source>
        <dbReference type="Pfam" id="PF04542"/>
    </source>
</evidence>
<feature type="domain" description="RNA polymerase sigma-70 region 2" evidence="6">
    <location>
        <begin position="60"/>
        <end position="125"/>
    </location>
</feature>
<keyword evidence="1" id="KW-0805">Transcription regulation</keyword>
<dbReference type="Gene3D" id="1.10.1740.10">
    <property type="match status" value="1"/>
</dbReference>
<proteinExistence type="predicted"/>
<dbReference type="InterPro" id="IPR013325">
    <property type="entry name" value="RNA_pol_sigma_r2"/>
</dbReference>
<dbReference type="PANTHER" id="PTHR43133:SF8">
    <property type="entry name" value="RNA POLYMERASE SIGMA FACTOR HI_1459-RELATED"/>
    <property type="match status" value="1"/>
</dbReference>
<keyword evidence="3" id="KW-0238">DNA-binding</keyword>
<name>A0ABP6R682_9MICC</name>
<dbReference type="InterPro" id="IPR039425">
    <property type="entry name" value="RNA_pol_sigma-70-like"/>
</dbReference>
<dbReference type="Proteomes" id="UP001501736">
    <property type="component" value="Unassembled WGS sequence"/>
</dbReference>
<dbReference type="EMBL" id="BAAAYG010000001">
    <property type="protein sequence ID" value="GAA3278511.1"/>
    <property type="molecule type" value="Genomic_DNA"/>
</dbReference>
<organism evidence="7 8">
    <name type="scientific">Nesterenkonia halobia</name>
    <dbReference type="NCBI Taxonomy" id="37922"/>
    <lineage>
        <taxon>Bacteria</taxon>
        <taxon>Bacillati</taxon>
        <taxon>Actinomycetota</taxon>
        <taxon>Actinomycetes</taxon>
        <taxon>Micrococcales</taxon>
        <taxon>Micrococcaceae</taxon>
        <taxon>Nesterenkonia</taxon>
    </lineage>
</organism>
<dbReference type="Pfam" id="PF04542">
    <property type="entry name" value="Sigma70_r2"/>
    <property type="match status" value="1"/>
</dbReference>
<keyword evidence="2" id="KW-0731">Sigma factor</keyword>
<dbReference type="RefSeq" id="WP_344717190.1">
    <property type="nucleotide sequence ID" value="NZ_BAAAYG010000001.1"/>
</dbReference>
<dbReference type="InterPro" id="IPR007627">
    <property type="entry name" value="RNA_pol_sigma70_r2"/>
</dbReference>
<evidence type="ECO:0000256" key="1">
    <source>
        <dbReference type="ARBA" id="ARBA00023015"/>
    </source>
</evidence>
<protein>
    <recommendedName>
        <fullName evidence="6">RNA polymerase sigma-70 region 2 domain-containing protein</fullName>
    </recommendedName>
</protein>
<sequence length="325" mass="35186">MRPEELEQDPGSAGIPEGDCQHVDEPDDGQGAWDQWAEQNGAGEDGPGVSDHELVEALRAARPVVVKTLGGSMGSSEDVEDVLQQAWIDASAALHRFDPMQGSLKTWVNTIAKRRAVDHIREQKRQVDGQYALETGAKAREQSAVTIWAEDDGYEAVLAAQEAIEQAGPLFRAAQKVMPNRETFQRAVETIIGCENDIAVATQRLGVSEDALRAARREFVTTCQVIAAAQAARREGQQATVGVLLDCVADSDPSEAGSWRREVADAVAASGRPVSKITGDYVAELTGFSKHTARQYWARMKLWLSVAATVMTTETGLTGDEGDRR</sequence>
<evidence type="ECO:0000256" key="2">
    <source>
        <dbReference type="ARBA" id="ARBA00023082"/>
    </source>
</evidence>
<feature type="region of interest" description="Disordered" evidence="5">
    <location>
        <begin position="1"/>
        <end position="50"/>
    </location>
</feature>
<dbReference type="PANTHER" id="PTHR43133">
    <property type="entry name" value="RNA POLYMERASE ECF-TYPE SIGMA FACTO"/>
    <property type="match status" value="1"/>
</dbReference>
<evidence type="ECO:0000256" key="4">
    <source>
        <dbReference type="ARBA" id="ARBA00023163"/>
    </source>
</evidence>
<keyword evidence="8" id="KW-1185">Reference proteome</keyword>
<dbReference type="SUPFAM" id="SSF88946">
    <property type="entry name" value="Sigma2 domain of RNA polymerase sigma factors"/>
    <property type="match status" value="1"/>
</dbReference>
<evidence type="ECO:0000313" key="7">
    <source>
        <dbReference type="EMBL" id="GAA3278511.1"/>
    </source>
</evidence>
<evidence type="ECO:0000256" key="5">
    <source>
        <dbReference type="SAM" id="MobiDB-lite"/>
    </source>
</evidence>
<keyword evidence="4" id="KW-0804">Transcription</keyword>
<gene>
    <name evidence="7" type="ORF">GCM10020260_00680</name>
</gene>
<evidence type="ECO:0000256" key="3">
    <source>
        <dbReference type="ARBA" id="ARBA00023125"/>
    </source>
</evidence>